<proteinExistence type="predicted"/>
<feature type="domain" description="CHAD" evidence="2">
    <location>
        <begin position="216"/>
        <end position="497"/>
    </location>
</feature>
<dbReference type="PROSITE" id="PS51708">
    <property type="entry name" value="CHAD"/>
    <property type="match status" value="1"/>
</dbReference>
<dbReference type="Pfam" id="PF01928">
    <property type="entry name" value="CYTH"/>
    <property type="match status" value="1"/>
</dbReference>
<dbReference type="InterPro" id="IPR023577">
    <property type="entry name" value="CYTH_domain"/>
</dbReference>
<protein>
    <submittedName>
        <fullName evidence="3">Adenylate cyclase</fullName>
    </submittedName>
</protein>
<dbReference type="AlphaFoldDB" id="A0A917CZP6"/>
<dbReference type="SMART" id="SM00880">
    <property type="entry name" value="CHAD"/>
    <property type="match status" value="1"/>
</dbReference>
<sequence>MSSSRHAEIETKYDVGIETPVPDLHGVKAVRSVSPPELTHPSSTYFDTRDFDLTRRRITLRRRTGSSDAGWHIKLPVSADERLEVRSPLSAGGNDHQVPDDVIGQVRALIRGKDLVPVAHIETRRTITRIATAESEHAAELCDDAVTAKNLLADTTTQWREWEVELVEGDRKILKKLDTYLLAHGAETGSSPSKLSRALGASAPTARASVHPPVAKSTAGEALLFAIQADIDGLLAADPRVREDEHDSVHAMRVATRRLRSVLRSYRSLLDRETVDAVRGELSWLADILGTARDAEVMAARYDSAIDALEPDLSHGDVVDRLAGTQRRVYELAHTEILEQLGGDRYFALLDSLDALVENPPFTPRAAKPARGIFRKVLRRQYDQVAADALAANADDNPDAVHEVRKSAKKLRYAAEPAALVLGDRAEKVGKAAKALQSVLGDYHDTAVSQDNIMVEVAKAREDGEDTFAYGVLYEREGHAGAEYLVGYPSARARLDRAARVL</sequence>
<dbReference type="Pfam" id="PF05235">
    <property type="entry name" value="CHAD"/>
    <property type="match status" value="1"/>
</dbReference>
<dbReference type="Proteomes" id="UP000654257">
    <property type="component" value="Unassembled WGS sequence"/>
</dbReference>
<dbReference type="EMBL" id="BMCU01000002">
    <property type="protein sequence ID" value="GGG04880.1"/>
    <property type="molecule type" value="Genomic_DNA"/>
</dbReference>
<dbReference type="PROSITE" id="PS51707">
    <property type="entry name" value="CYTH"/>
    <property type="match status" value="1"/>
</dbReference>
<dbReference type="PANTHER" id="PTHR39339">
    <property type="entry name" value="SLR1444 PROTEIN"/>
    <property type="match status" value="1"/>
</dbReference>
<dbReference type="CDD" id="cd07374">
    <property type="entry name" value="CYTH-like_Pase"/>
    <property type="match status" value="1"/>
</dbReference>
<organism evidence="3 4">
    <name type="scientific">Rhodococcoides trifolii</name>
    <dbReference type="NCBI Taxonomy" id="908250"/>
    <lineage>
        <taxon>Bacteria</taxon>
        <taxon>Bacillati</taxon>
        <taxon>Actinomycetota</taxon>
        <taxon>Actinomycetes</taxon>
        <taxon>Mycobacteriales</taxon>
        <taxon>Nocardiaceae</taxon>
        <taxon>Rhodococcoides</taxon>
    </lineage>
</organism>
<dbReference type="SMART" id="SM01118">
    <property type="entry name" value="CYTH"/>
    <property type="match status" value="1"/>
</dbReference>
<gene>
    <name evidence="3" type="ORF">GCM10007304_18690</name>
</gene>
<dbReference type="Gene3D" id="2.40.320.10">
    <property type="entry name" value="Hypothetical Protein Pfu-838710-001"/>
    <property type="match status" value="1"/>
</dbReference>
<reference evidence="3" key="2">
    <citation type="submission" date="2020-09" db="EMBL/GenBank/DDBJ databases">
        <authorList>
            <person name="Sun Q."/>
            <person name="Sedlacek I."/>
        </authorList>
    </citation>
    <scope>NUCLEOTIDE SEQUENCE</scope>
    <source>
        <strain evidence="3">CCM 7905</strain>
    </source>
</reference>
<dbReference type="InterPro" id="IPR033469">
    <property type="entry name" value="CYTH-like_dom_sf"/>
</dbReference>
<dbReference type="Gene3D" id="1.40.20.10">
    <property type="entry name" value="CHAD domain"/>
    <property type="match status" value="1"/>
</dbReference>
<dbReference type="RefSeq" id="WP_188544531.1">
    <property type="nucleotide sequence ID" value="NZ_BMCU01000002.1"/>
</dbReference>
<evidence type="ECO:0000259" key="2">
    <source>
        <dbReference type="PROSITE" id="PS51708"/>
    </source>
</evidence>
<dbReference type="InterPro" id="IPR038186">
    <property type="entry name" value="CHAD_dom_sf"/>
</dbReference>
<evidence type="ECO:0000313" key="3">
    <source>
        <dbReference type="EMBL" id="GGG04880.1"/>
    </source>
</evidence>
<dbReference type="InterPro" id="IPR007899">
    <property type="entry name" value="CHAD_dom"/>
</dbReference>
<dbReference type="PANTHER" id="PTHR39339:SF1">
    <property type="entry name" value="CHAD DOMAIN-CONTAINING PROTEIN"/>
    <property type="match status" value="1"/>
</dbReference>
<evidence type="ECO:0000313" key="4">
    <source>
        <dbReference type="Proteomes" id="UP000654257"/>
    </source>
</evidence>
<comment type="caution">
    <text evidence="3">The sequence shown here is derived from an EMBL/GenBank/DDBJ whole genome shotgun (WGS) entry which is preliminary data.</text>
</comment>
<evidence type="ECO:0000259" key="1">
    <source>
        <dbReference type="PROSITE" id="PS51707"/>
    </source>
</evidence>
<dbReference type="SUPFAM" id="SSF55154">
    <property type="entry name" value="CYTH-like phosphatases"/>
    <property type="match status" value="1"/>
</dbReference>
<feature type="domain" description="CYTH" evidence="1">
    <location>
        <begin position="6"/>
        <end position="205"/>
    </location>
</feature>
<keyword evidence="4" id="KW-1185">Reference proteome</keyword>
<accession>A0A917CZP6</accession>
<name>A0A917CZP6_9NOCA</name>
<reference evidence="3" key="1">
    <citation type="journal article" date="2014" name="Int. J. Syst. Evol. Microbiol.">
        <title>Complete genome sequence of Corynebacterium casei LMG S-19264T (=DSM 44701T), isolated from a smear-ripened cheese.</title>
        <authorList>
            <consortium name="US DOE Joint Genome Institute (JGI-PGF)"/>
            <person name="Walter F."/>
            <person name="Albersmeier A."/>
            <person name="Kalinowski J."/>
            <person name="Ruckert C."/>
        </authorList>
    </citation>
    <scope>NUCLEOTIDE SEQUENCE</scope>
    <source>
        <strain evidence="3">CCM 7905</strain>
    </source>
</reference>